<comment type="caution">
    <text evidence="1">The sequence shown here is derived from an EMBL/GenBank/DDBJ whole genome shotgun (WGS) entry which is preliminary data.</text>
</comment>
<dbReference type="Proteomes" id="UP000823775">
    <property type="component" value="Unassembled WGS sequence"/>
</dbReference>
<gene>
    <name evidence="1" type="ORF">HAX54_033857</name>
</gene>
<dbReference type="EMBL" id="JACEIK010004347">
    <property type="protein sequence ID" value="MCD9645152.1"/>
    <property type="molecule type" value="Genomic_DNA"/>
</dbReference>
<accession>A0ABS8VE51</accession>
<proteinExistence type="predicted"/>
<protein>
    <submittedName>
        <fullName evidence="1">Uncharacterized protein</fullName>
    </submittedName>
</protein>
<evidence type="ECO:0000313" key="1">
    <source>
        <dbReference type="EMBL" id="MCD9645152.1"/>
    </source>
</evidence>
<evidence type="ECO:0000313" key="2">
    <source>
        <dbReference type="Proteomes" id="UP000823775"/>
    </source>
</evidence>
<organism evidence="1 2">
    <name type="scientific">Datura stramonium</name>
    <name type="common">Jimsonweed</name>
    <name type="synonym">Common thornapple</name>
    <dbReference type="NCBI Taxonomy" id="4076"/>
    <lineage>
        <taxon>Eukaryota</taxon>
        <taxon>Viridiplantae</taxon>
        <taxon>Streptophyta</taxon>
        <taxon>Embryophyta</taxon>
        <taxon>Tracheophyta</taxon>
        <taxon>Spermatophyta</taxon>
        <taxon>Magnoliopsida</taxon>
        <taxon>eudicotyledons</taxon>
        <taxon>Gunneridae</taxon>
        <taxon>Pentapetalae</taxon>
        <taxon>asterids</taxon>
        <taxon>lamiids</taxon>
        <taxon>Solanales</taxon>
        <taxon>Solanaceae</taxon>
        <taxon>Solanoideae</taxon>
        <taxon>Datureae</taxon>
        <taxon>Datura</taxon>
    </lineage>
</organism>
<keyword evidence="2" id="KW-1185">Reference proteome</keyword>
<sequence>MVLVGDKEEKGRGLRIWTGCGHSGRRWGGEGRRLWSTSNGGAVSPEKMKQWWWGSGFVGVNGGYGRAEAWCAREEGDEEGEDGIGACSI</sequence>
<name>A0ABS8VE51_DATST</name>
<reference evidence="1 2" key="1">
    <citation type="journal article" date="2021" name="BMC Genomics">
        <title>Datura genome reveals duplications of psychoactive alkaloid biosynthetic genes and high mutation rate following tissue culture.</title>
        <authorList>
            <person name="Rajewski A."/>
            <person name="Carter-House D."/>
            <person name="Stajich J."/>
            <person name="Litt A."/>
        </authorList>
    </citation>
    <scope>NUCLEOTIDE SEQUENCE [LARGE SCALE GENOMIC DNA]</scope>
    <source>
        <strain evidence="1">AR-01</strain>
    </source>
</reference>